<feature type="region of interest" description="Disordered" evidence="1">
    <location>
        <begin position="213"/>
        <end position="305"/>
    </location>
</feature>
<gene>
    <name evidence="2" type="ORF">cyc_09120</name>
</gene>
<feature type="compositionally biased region" description="Basic and acidic residues" evidence="1">
    <location>
        <begin position="100"/>
        <end position="110"/>
    </location>
</feature>
<proteinExistence type="predicted"/>
<dbReference type="EMBL" id="JROU02000953">
    <property type="protein sequence ID" value="OEH77848.1"/>
    <property type="molecule type" value="Genomic_DNA"/>
</dbReference>
<evidence type="ECO:0000256" key="1">
    <source>
        <dbReference type="SAM" id="MobiDB-lite"/>
    </source>
</evidence>
<keyword evidence="3" id="KW-1185">Reference proteome</keyword>
<feature type="region of interest" description="Disordered" evidence="1">
    <location>
        <begin position="332"/>
        <end position="398"/>
    </location>
</feature>
<organism evidence="2 3">
    <name type="scientific">Cyclospora cayetanensis</name>
    <dbReference type="NCBI Taxonomy" id="88456"/>
    <lineage>
        <taxon>Eukaryota</taxon>
        <taxon>Sar</taxon>
        <taxon>Alveolata</taxon>
        <taxon>Apicomplexa</taxon>
        <taxon>Conoidasida</taxon>
        <taxon>Coccidia</taxon>
        <taxon>Eucoccidiorida</taxon>
        <taxon>Eimeriorina</taxon>
        <taxon>Eimeriidae</taxon>
        <taxon>Cyclospora</taxon>
    </lineage>
</organism>
<dbReference type="InParanoid" id="A0A1D3D321"/>
<reference evidence="2 3" key="1">
    <citation type="journal article" date="2016" name="BMC Genomics">
        <title>Comparative genomics reveals Cyclospora cayetanensis possesses coccidia-like metabolism and invasion components but unique surface antigens.</title>
        <authorList>
            <person name="Liu S."/>
            <person name="Wang L."/>
            <person name="Zheng H."/>
            <person name="Xu Z."/>
            <person name="Roellig D.M."/>
            <person name="Li N."/>
            <person name="Frace M.A."/>
            <person name="Tang K."/>
            <person name="Arrowood M.J."/>
            <person name="Moss D.M."/>
            <person name="Zhang L."/>
            <person name="Feng Y."/>
            <person name="Xiao L."/>
        </authorList>
    </citation>
    <scope>NUCLEOTIDE SEQUENCE [LARGE SCALE GENOMIC DNA]</scope>
    <source>
        <strain evidence="2 3">CHN_HEN01</strain>
    </source>
</reference>
<feature type="region of interest" description="Disordered" evidence="1">
    <location>
        <begin position="95"/>
        <end position="120"/>
    </location>
</feature>
<dbReference type="VEuPathDB" id="ToxoDB:cyc_09120"/>
<evidence type="ECO:0000313" key="2">
    <source>
        <dbReference type="EMBL" id="OEH77848.1"/>
    </source>
</evidence>
<dbReference type="AlphaFoldDB" id="A0A1D3D321"/>
<dbReference type="Proteomes" id="UP000095192">
    <property type="component" value="Unassembled WGS sequence"/>
</dbReference>
<feature type="compositionally biased region" description="Low complexity" evidence="1">
    <location>
        <begin position="257"/>
        <end position="270"/>
    </location>
</feature>
<accession>A0A1D3D321</accession>
<sequence>MPENFPRLLRSAGCPSSFLAAICGVSLQLVCAAKGLLLTEKDREVLQHLRCCSLHADADLCVTDGFDLEDLQACSQQQERRKGEGDVLLLMNSPQPVNELHSKESPKEESSTTPRGDASSVVAALPSPRAAGVCADDEVEPQQHLPLEAATGGARELPVSAARFAAMDVTAAGAAAARDAPIDTGAWGGATEAAGGCRPRFLSETDEEFAVTLVPPPSTPRSQQGSLEATAAPAATGPAKAMQLQTSSEADAALPRVGGPPSSVLGGPPVQCTDASSRQQRRGGPCRSAAARSTVPTSRSRSSSPLRCTDFAAAAAAVATQQLRLSNDWPQCRKYSSAESTSKDRRQRRRGGSNGKKRESLSAESLGRVLLDDAGGPPAPQGGPSKGLQEPLRDTPEEFRDRTEDALDMLLGLPCSGREKDEAAAEAAAAFAAEATAAKTLEAAEQKAGLYWNSAIQQQQQQQQSRPTEAAFWSISEDRASVQDGETSPAVFREEACRGGPPEGPFASTFSPIDLDLS</sequence>
<feature type="region of interest" description="Disordered" evidence="1">
    <location>
        <begin position="494"/>
        <end position="518"/>
    </location>
</feature>
<protein>
    <submittedName>
        <fullName evidence="2">Heat repeat family related protein</fullName>
    </submittedName>
</protein>
<evidence type="ECO:0000313" key="3">
    <source>
        <dbReference type="Proteomes" id="UP000095192"/>
    </source>
</evidence>
<feature type="compositionally biased region" description="Low complexity" evidence="1">
    <location>
        <begin position="229"/>
        <end position="241"/>
    </location>
</feature>
<comment type="caution">
    <text evidence="2">The sequence shown here is derived from an EMBL/GenBank/DDBJ whole genome shotgun (WGS) entry which is preliminary data.</text>
</comment>
<feature type="compositionally biased region" description="Low complexity" evidence="1">
    <location>
        <begin position="287"/>
        <end position="305"/>
    </location>
</feature>
<name>A0A1D3D321_9EIME</name>